<dbReference type="AlphaFoldDB" id="R4G7A4"/>
<dbReference type="EMBL" id="BARH01000035">
    <property type="protein sequence ID" value="GAC92337.1"/>
    <property type="molecule type" value="Genomic_DNA"/>
</dbReference>
<comment type="caution">
    <text evidence="1">The sequence shown here is derived from an EMBL/GenBank/DDBJ whole genome shotgun (WGS) entry which is preliminary data.</text>
</comment>
<evidence type="ECO:0000313" key="1">
    <source>
        <dbReference type="EMBL" id="GAC92337.1"/>
    </source>
</evidence>
<protein>
    <submittedName>
        <fullName evidence="1">Uncharacterized protein</fullName>
    </submittedName>
</protein>
<evidence type="ECO:0000313" key="2">
    <source>
        <dbReference type="Proteomes" id="UP000013057"/>
    </source>
</evidence>
<name>R4G7A4_9BACL</name>
<sequence length="86" mass="10234">MKKKVIFLRKFKRVWHSENGKYRVVGIQFTDEITPTIFVQVKGRKTSLTYDTYHTRTKEKLPKYVVDVCESIKQELSFICNNCKTN</sequence>
<gene>
    <name evidence="1" type="ORF">KN10_2773</name>
</gene>
<dbReference type="Proteomes" id="UP000013057">
    <property type="component" value="Unassembled WGS sequence"/>
</dbReference>
<organism evidence="1 2">
    <name type="scientific">Anoxybacillus flavithermus NBRC 109594</name>
    <dbReference type="NCBI Taxonomy" id="1315967"/>
    <lineage>
        <taxon>Bacteria</taxon>
        <taxon>Bacillati</taxon>
        <taxon>Bacillota</taxon>
        <taxon>Bacilli</taxon>
        <taxon>Bacillales</taxon>
        <taxon>Anoxybacillaceae</taxon>
        <taxon>Anoxybacillus</taxon>
    </lineage>
</organism>
<proteinExistence type="predicted"/>
<accession>R4G7A4</accession>
<reference evidence="2" key="1">
    <citation type="journal article" date="2013" name="Genome">
        <title>Draft Genome Sequence of a Thermophilic Member of the Bacillaceae, Anoxybacillus flavithermus Strain Kn10, Isolated from the Kan-nawa Hot Spring in Japan.</title>
        <authorList>
            <person name="Matsutani M."/>
            <person name="Shirakihara Y."/>
            <person name="Imada K."/>
            <person name="Yakushi T."/>
            <person name="Matsushita K."/>
        </authorList>
    </citation>
    <scope>NUCLEOTIDE SEQUENCE [LARGE SCALE GENOMIC DNA]</scope>
    <source>
        <strain evidence="2">NBRC 109594</strain>
    </source>
</reference>